<dbReference type="InterPro" id="IPR011991">
    <property type="entry name" value="ArsR-like_HTH"/>
</dbReference>
<dbReference type="InterPro" id="IPR036388">
    <property type="entry name" value="WH-like_DNA-bd_sf"/>
</dbReference>
<dbReference type="PANTHER" id="PTHR33204">
    <property type="entry name" value="TRANSCRIPTIONAL REGULATOR, MARR FAMILY"/>
    <property type="match status" value="1"/>
</dbReference>
<gene>
    <name evidence="6" type="ORF">SAMN05216223_12633</name>
</gene>
<feature type="domain" description="HTH hxlR-type" evidence="5">
    <location>
        <begin position="55"/>
        <end position="153"/>
    </location>
</feature>
<protein>
    <submittedName>
        <fullName evidence="6">Transcriptional regulator, HxlR family</fullName>
    </submittedName>
</protein>
<evidence type="ECO:0000259" key="5">
    <source>
        <dbReference type="PROSITE" id="PS51118"/>
    </source>
</evidence>
<keyword evidence="2" id="KW-0238">DNA-binding</keyword>
<dbReference type="Gene3D" id="1.10.10.10">
    <property type="entry name" value="Winged helix-like DNA-binding domain superfamily/Winged helix DNA-binding domain"/>
    <property type="match status" value="1"/>
</dbReference>
<evidence type="ECO:0000256" key="4">
    <source>
        <dbReference type="SAM" id="MobiDB-lite"/>
    </source>
</evidence>
<evidence type="ECO:0000256" key="2">
    <source>
        <dbReference type="ARBA" id="ARBA00023125"/>
    </source>
</evidence>
<dbReference type="PROSITE" id="PS51118">
    <property type="entry name" value="HTH_HXLR"/>
    <property type="match status" value="1"/>
</dbReference>
<accession>A0A1H6E4M4</accession>
<feature type="compositionally biased region" description="Gly residues" evidence="4">
    <location>
        <begin position="11"/>
        <end position="22"/>
    </location>
</feature>
<evidence type="ECO:0000313" key="7">
    <source>
        <dbReference type="Proteomes" id="UP000236754"/>
    </source>
</evidence>
<keyword evidence="1" id="KW-0805">Transcription regulation</keyword>
<dbReference type="EMBL" id="FNVU01000026">
    <property type="protein sequence ID" value="SEG92592.1"/>
    <property type="molecule type" value="Genomic_DNA"/>
</dbReference>
<feature type="region of interest" description="Disordered" evidence="4">
    <location>
        <begin position="1"/>
        <end position="27"/>
    </location>
</feature>
<dbReference type="SUPFAM" id="SSF46785">
    <property type="entry name" value="Winged helix' DNA-binding domain"/>
    <property type="match status" value="1"/>
</dbReference>
<dbReference type="InterPro" id="IPR002577">
    <property type="entry name" value="HTH_HxlR"/>
</dbReference>
<dbReference type="AlphaFoldDB" id="A0A1H6E4M4"/>
<organism evidence="6 7">
    <name type="scientific">Actinacidiphila yanglinensis</name>
    <dbReference type="NCBI Taxonomy" id="310779"/>
    <lineage>
        <taxon>Bacteria</taxon>
        <taxon>Bacillati</taxon>
        <taxon>Actinomycetota</taxon>
        <taxon>Actinomycetes</taxon>
        <taxon>Kitasatosporales</taxon>
        <taxon>Streptomycetaceae</taxon>
        <taxon>Actinacidiphila</taxon>
    </lineage>
</organism>
<sequence length="172" mass="18258">MSQLSEETASGGTGATGPGTTGAGAFAADVMNGGADDPTATDAGVDAFDVFSRDCPSRVALEHITGRWGGLTLSALADDPLRFNALRRRVDGVSEKMLSQTLQALERDGLVIREAQPVNPPHVEYRLSPLGRQAAARLRDLIALVEEQMPEVLAARGRYDEGRGAGWQRGQK</sequence>
<evidence type="ECO:0000313" key="6">
    <source>
        <dbReference type="EMBL" id="SEG92592.1"/>
    </source>
</evidence>
<name>A0A1H6E4M4_9ACTN</name>
<dbReference type="Pfam" id="PF01638">
    <property type="entry name" value="HxlR"/>
    <property type="match status" value="1"/>
</dbReference>
<dbReference type="Proteomes" id="UP000236754">
    <property type="component" value="Unassembled WGS sequence"/>
</dbReference>
<evidence type="ECO:0000256" key="3">
    <source>
        <dbReference type="ARBA" id="ARBA00023163"/>
    </source>
</evidence>
<dbReference type="PANTHER" id="PTHR33204:SF37">
    <property type="entry name" value="HTH-TYPE TRANSCRIPTIONAL REGULATOR YODB"/>
    <property type="match status" value="1"/>
</dbReference>
<proteinExistence type="predicted"/>
<reference evidence="6 7" key="1">
    <citation type="submission" date="2016-10" db="EMBL/GenBank/DDBJ databases">
        <authorList>
            <person name="de Groot N.N."/>
        </authorList>
    </citation>
    <scope>NUCLEOTIDE SEQUENCE [LARGE SCALE GENOMIC DNA]</scope>
    <source>
        <strain evidence="6 7">CGMCC 4.2023</strain>
    </source>
</reference>
<dbReference type="CDD" id="cd00090">
    <property type="entry name" value="HTH_ARSR"/>
    <property type="match status" value="1"/>
</dbReference>
<dbReference type="GO" id="GO:0003677">
    <property type="term" value="F:DNA binding"/>
    <property type="evidence" value="ECO:0007669"/>
    <property type="project" value="UniProtKB-KW"/>
</dbReference>
<dbReference type="InterPro" id="IPR036390">
    <property type="entry name" value="WH_DNA-bd_sf"/>
</dbReference>
<evidence type="ECO:0000256" key="1">
    <source>
        <dbReference type="ARBA" id="ARBA00023015"/>
    </source>
</evidence>
<keyword evidence="3" id="KW-0804">Transcription</keyword>
<keyword evidence="7" id="KW-1185">Reference proteome</keyword>